<name>A0A4R8RDV4_COLTR</name>
<sequence length="278" mass="30026">MGAVQGGDDERLSAPSGTGAAKVLVGLVTGSRFTQQQSGSSIASSLGVSDLVFEYSQEVKRFTPLLDTFASLVPPTDRFLDEYRRGRGMPGIPTHSIPELLGWSGESICKGVPCKPLRGHDNKSSCCCCLAGHDILPPADVQDIVSRRPCELCYTILGEQKYAVRCGRIVVTLDHPYNALLVQFPDGSMIRGTVLGTEGGIVLESMFKVSANGTEHMSYSDVSFVARIMQLRDAYKEAARQQHGCVDGNVTRNIVVLLIRTMLDSTIATIAEESRVAE</sequence>
<comment type="caution">
    <text evidence="1">The sequence shown here is derived from an EMBL/GenBank/DDBJ whole genome shotgun (WGS) entry which is preliminary data.</text>
</comment>
<keyword evidence="2" id="KW-1185">Reference proteome</keyword>
<protein>
    <submittedName>
        <fullName evidence="1">Uncharacterized protein</fullName>
    </submittedName>
</protein>
<dbReference type="Proteomes" id="UP000295703">
    <property type="component" value="Unassembled WGS sequence"/>
</dbReference>
<dbReference type="AlphaFoldDB" id="A0A4R8RDV4"/>
<evidence type="ECO:0000313" key="2">
    <source>
        <dbReference type="Proteomes" id="UP000295703"/>
    </source>
</evidence>
<organism evidence="1 2">
    <name type="scientific">Colletotrichum trifolii</name>
    <dbReference type="NCBI Taxonomy" id="5466"/>
    <lineage>
        <taxon>Eukaryota</taxon>
        <taxon>Fungi</taxon>
        <taxon>Dikarya</taxon>
        <taxon>Ascomycota</taxon>
        <taxon>Pezizomycotina</taxon>
        <taxon>Sordariomycetes</taxon>
        <taxon>Hypocreomycetidae</taxon>
        <taxon>Glomerellales</taxon>
        <taxon>Glomerellaceae</taxon>
        <taxon>Colletotrichum</taxon>
        <taxon>Colletotrichum orbiculare species complex</taxon>
    </lineage>
</organism>
<reference evidence="1 2" key="1">
    <citation type="submission" date="2018-12" db="EMBL/GenBank/DDBJ databases">
        <title>Genome sequence and assembly of Colletotrichum trifolii.</title>
        <authorList>
            <person name="Gan P."/>
            <person name="Shirasu K."/>
        </authorList>
    </citation>
    <scope>NUCLEOTIDE SEQUENCE [LARGE SCALE GENOMIC DNA]</scope>
    <source>
        <strain evidence="1 2">543-2</strain>
    </source>
</reference>
<dbReference type="EMBL" id="RYZW01000051">
    <property type="protein sequence ID" value="TDZ54908.1"/>
    <property type="molecule type" value="Genomic_DNA"/>
</dbReference>
<proteinExistence type="predicted"/>
<evidence type="ECO:0000313" key="1">
    <source>
        <dbReference type="EMBL" id="TDZ54908.1"/>
    </source>
</evidence>
<accession>A0A4R8RDV4</accession>
<gene>
    <name evidence="1" type="ORF">CTRI78_v005843</name>
</gene>